<evidence type="ECO:0000313" key="2">
    <source>
        <dbReference type="Proteomes" id="UP000033393"/>
    </source>
</evidence>
<dbReference type="RefSeq" id="WP_045312020.1">
    <property type="nucleotide sequence ID" value="NZ_JYJG01000086.1"/>
</dbReference>
<sequence length="140" mass="16154">MGETSEELRRKGFEHVHIEHTRIDGPMLGIADVDGVPHYFRRHDLSDEYVYSVWPVDDETFALEREHWRITLAGNEGTPATHPARGGIDARYDELTALLEPRRMPPEGARLVKGEWSWAEDLEVRYHLGGTDYLVRWSEG</sequence>
<reference evidence="1 2" key="1">
    <citation type="submission" date="2015-02" db="EMBL/GenBank/DDBJ databases">
        <authorList>
            <person name="Ju K.-S."/>
            <person name="Doroghazi J.R."/>
            <person name="Metcalf W."/>
        </authorList>
    </citation>
    <scope>NUCLEOTIDE SEQUENCE [LARGE SCALE GENOMIC DNA]</scope>
    <source>
        <strain evidence="1 2">NRRL B-16140</strain>
    </source>
</reference>
<proteinExistence type="predicted"/>
<dbReference type="PATRIC" id="fig|68170.10.peg.2986"/>
<organism evidence="1 2">
    <name type="scientific">Lentzea aerocolonigenes</name>
    <name type="common">Lechevalieria aerocolonigenes</name>
    <name type="synonym">Saccharothrix aerocolonigenes</name>
    <dbReference type="NCBI Taxonomy" id="68170"/>
    <lineage>
        <taxon>Bacteria</taxon>
        <taxon>Bacillati</taxon>
        <taxon>Actinomycetota</taxon>
        <taxon>Actinomycetes</taxon>
        <taxon>Pseudonocardiales</taxon>
        <taxon>Pseudonocardiaceae</taxon>
        <taxon>Lentzea</taxon>
    </lineage>
</organism>
<comment type="caution">
    <text evidence="1">The sequence shown here is derived from an EMBL/GenBank/DDBJ whole genome shotgun (WGS) entry which is preliminary data.</text>
</comment>
<gene>
    <name evidence="1" type="ORF">UK23_14500</name>
</gene>
<keyword evidence="2" id="KW-1185">Reference proteome</keyword>
<name>A0A0F0H0N7_LENAE</name>
<evidence type="ECO:0000313" key="1">
    <source>
        <dbReference type="EMBL" id="KJK49284.1"/>
    </source>
</evidence>
<dbReference type="AlphaFoldDB" id="A0A0F0H0N7"/>
<dbReference type="OrthoDB" id="3078379at2"/>
<dbReference type="Proteomes" id="UP000033393">
    <property type="component" value="Unassembled WGS sequence"/>
</dbReference>
<accession>A0A0F0H0N7</accession>
<dbReference type="EMBL" id="JYJG01000086">
    <property type="protein sequence ID" value="KJK49284.1"/>
    <property type="molecule type" value="Genomic_DNA"/>
</dbReference>
<protein>
    <submittedName>
        <fullName evidence="1">Uncharacterized protein</fullName>
    </submittedName>
</protein>